<comment type="caution">
    <text evidence="9">The sequence shown here is derived from an EMBL/GenBank/DDBJ whole genome shotgun (WGS) entry which is preliminary data.</text>
</comment>
<evidence type="ECO:0000256" key="2">
    <source>
        <dbReference type="ARBA" id="ARBA00005013"/>
    </source>
</evidence>
<dbReference type="SUPFAM" id="SSF55620">
    <property type="entry name" value="Tetrahydrobiopterin biosynthesis enzymes-like"/>
    <property type="match status" value="1"/>
</dbReference>
<comment type="similarity">
    <text evidence="3">Belongs to the DHNA family.</text>
</comment>
<dbReference type="PANTHER" id="PTHR42844:SF1">
    <property type="entry name" value="DIHYDRONEOPTERIN ALDOLASE 1-RELATED"/>
    <property type="match status" value="1"/>
</dbReference>
<dbReference type="Proteomes" id="UP001524642">
    <property type="component" value="Unassembled WGS sequence"/>
</dbReference>
<accession>A0ABT1X0L7</accession>
<keyword evidence="10" id="KW-1185">Reference proteome</keyword>
<evidence type="ECO:0000256" key="6">
    <source>
        <dbReference type="ARBA" id="ARBA00023239"/>
    </source>
</evidence>
<evidence type="ECO:0000313" key="10">
    <source>
        <dbReference type="Proteomes" id="UP001524642"/>
    </source>
</evidence>
<dbReference type="InterPro" id="IPR006156">
    <property type="entry name" value="Dihydroneopterin_aldolase"/>
</dbReference>
<evidence type="ECO:0000256" key="3">
    <source>
        <dbReference type="ARBA" id="ARBA00005708"/>
    </source>
</evidence>
<gene>
    <name evidence="9" type="ORF">NRP21_06245</name>
</gene>
<evidence type="ECO:0000256" key="7">
    <source>
        <dbReference type="ARBA" id="ARBA00032903"/>
    </source>
</evidence>
<evidence type="ECO:0000259" key="8">
    <source>
        <dbReference type="SMART" id="SM00905"/>
    </source>
</evidence>
<protein>
    <recommendedName>
        <fullName evidence="4">dihydroneopterin aldolase</fullName>
        <ecNumber evidence="4">4.1.2.25</ecNumber>
    </recommendedName>
    <alternativeName>
        <fullName evidence="7">7,8-dihydroneopterin aldolase</fullName>
    </alternativeName>
</protein>
<dbReference type="SMART" id="SM00905">
    <property type="entry name" value="FolB"/>
    <property type="match status" value="1"/>
</dbReference>
<keyword evidence="5" id="KW-0289">Folate biosynthesis</keyword>
<evidence type="ECO:0000256" key="1">
    <source>
        <dbReference type="ARBA" id="ARBA00001353"/>
    </source>
</evidence>
<comment type="catalytic activity">
    <reaction evidence="1">
        <text>7,8-dihydroneopterin = 6-hydroxymethyl-7,8-dihydropterin + glycolaldehyde</text>
        <dbReference type="Rhea" id="RHEA:10540"/>
        <dbReference type="ChEBI" id="CHEBI:17001"/>
        <dbReference type="ChEBI" id="CHEBI:17071"/>
        <dbReference type="ChEBI" id="CHEBI:44841"/>
        <dbReference type="EC" id="4.1.2.25"/>
    </reaction>
</comment>
<name>A0ABT1X0L7_9PROT</name>
<evidence type="ECO:0000256" key="5">
    <source>
        <dbReference type="ARBA" id="ARBA00022909"/>
    </source>
</evidence>
<keyword evidence="6" id="KW-0456">Lyase</keyword>
<evidence type="ECO:0000256" key="4">
    <source>
        <dbReference type="ARBA" id="ARBA00013043"/>
    </source>
</evidence>
<sequence length="130" mass="14176">MTAYIPDAARGLRRVFVRDLMVEARLGVLPKEVVPQRVVIGIELLVRDDAAPAGIGPDRLERVVDYGVIADRARAVATTGHTRLAETLAERIAVACLEDSRVESVRVTVEKPDILPDVGAVGVTVERRRN</sequence>
<dbReference type="NCBIfam" id="TIGR00526">
    <property type="entry name" value="folB_dom"/>
    <property type="match status" value="1"/>
</dbReference>
<dbReference type="Gene3D" id="3.30.1130.10">
    <property type="match status" value="1"/>
</dbReference>
<feature type="domain" description="Dihydroneopterin aldolase/epimerase" evidence="8">
    <location>
        <begin position="15"/>
        <end position="127"/>
    </location>
</feature>
<proteinExistence type="inferred from homology"/>
<dbReference type="InterPro" id="IPR006157">
    <property type="entry name" value="FolB_dom"/>
</dbReference>
<dbReference type="EC" id="4.1.2.25" evidence="4"/>
<organism evidence="9 10">
    <name type="scientific">Roseomonas populi</name>
    <dbReference type="NCBI Taxonomy" id="3121582"/>
    <lineage>
        <taxon>Bacteria</taxon>
        <taxon>Pseudomonadati</taxon>
        <taxon>Pseudomonadota</taxon>
        <taxon>Alphaproteobacteria</taxon>
        <taxon>Acetobacterales</taxon>
        <taxon>Roseomonadaceae</taxon>
        <taxon>Roseomonas</taxon>
    </lineage>
</organism>
<evidence type="ECO:0000313" key="9">
    <source>
        <dbReference type="EMBL" id="MCR0981643.1"/>
    </source>
</evidence>
<dbReference type="PANTHER" id="PTHR42844">
    <property type="entry name" value="DIHYDRONEOPTERIN ALDOLASE 1-RELATED"/>
    <property type="match status" value="1"/>
</dbReference>
<dbReference type="EMBL" id="JANJOU010000003">
    <property type="protein sequence ID" value="MCR0981643.1"/>
    <property type="molecule type" value="Genomic_DNA"/>
</dbReference>
<dbReference type="Pfam" id="PF02152">
    <property type="entry name" value="FolB"/>
    <property type="match status" value="1"/>
</dbReference>
<comment type="pathway">
    <text evidence="2">Cofactor biosynthesis; tetrahydrofolate biosynthesis; 2-amino-4-hydroxy-6-hydroxymethyl-7,8-dihydropteridine diphosphate from 7,8-dihydroneopterin triphosphate: step 3/4.</text>
</comment>
<dbReference type="InterPro" id="IPR043133">
    <property type="entry name" value="GTP-CH-I_C/QueF"/>
</dbReference>
<reference evidence="9 10" key="1">
    <citation type="submission" date="2022-06" db="EMBL/GenBank/DDBJ databases">
        <title>Roseomonas CN29.</title>
        <authorList>
            <person name="Cheng Y."/>
            <person name="He X."/>
        </authorList>
    </citation>
    <scope>NUCLEOTIDE SEQUENCE [LARGE SCALE GENOMIC DNA]</scope>
    <source>
        <strain evidence="9 10">CN29</strain>
    </source>
</reference>